<dbReference type="InterPro" id="IPR000565">
    <property type="entry name" value="Topo_IIA_B"/>
</dbReference>
<sequence>MKKHNYFKKNKKDNSIKKSNENYTSKNIKFLDGIEHVRLRPSMYIGDIGIKGLHHMVYEVINNSIDESLSGFCDKIYVTIHKDNSITVLDNGRGIPVELHEKEGISALELVMTKIGAGGKFDNNSYKFSGGLHGVGISCVNALSSKLIAKIFRNGKIYVQKYSRGVPISKLEIIGDSKNQRGTQITFKADKFLFKKRSYNYSILKNRLRELSFLNKGLSISLLDERKISKTGFFKKNHFFSKKGIKEFLMFIETNKESIIENYKDKKSRIKDFFYLKKNKKNLNLELVMRYNSSYKEKIFSYVNNINTSEGGTHISGFKKALTKTFKKFFSKNRRFKKLKISGGSFIEGLTAILTIKIINPKFEGQTKNKLVNYEIIGLVEKIVKKKFNSFLEKNPLYLKKILNKVFLSAKARQAYKRVRELIKTKTSKKNNLPIKLADCSSKNPNLCELYLVEGDSAGGTAKQGRERKFQAVLPLRGKILNVEKSIKNKIFENEEIKNIFLALGVFFFKKKNIIKLNIKKIRYKKIIIMTDADIDGSHISTLVLTFFFRYMRILIEKGYIYIATPPLFLIKNYKKKIYAWNYKEREKILKKSLLKGISIQRYKGLGEMNAEQLWETTMNPINRTLRKVTIHNRKIANKIFSMLMGENVLPRKQFIETNALFAKIDN</sequence>
<dbReference type="EMBL" id="CP001981">
    <property type="protein sequence ID" value="ADE35482.1"/>
    <property type="molecule type" value="Genomic_DNA"/>
</dbReference>
<evidence type="ECO:0000256" key="4">
    <source>
        <dbReference type="ARBA" id="ARBA00012895"/>
    </source>
</evidence>
<dbReference type="InterPro" id="IPR018522">
    <property type="entry name" value="TopoIIA_CS"/>
</dbReference>
<dbReference type="Pfam" id="PF02518">
    <property type="entry name" value="HATPase_c"/>
    <property type="match status" value="1"/>
</dbReference>
<comment type="cofactor">
    <cofactor evidence="2">
        <name>Mg(2+)</name>
        <dbReference type="ChEBI" id="CHEBI:18420"/>
    </cofactor>
</comment>
<dbReference type="GO" id="GO:0003918">
    <property type="term" value="F:DNA topoisomerase type II (double strand cut, ATP-hydrolyzing) activity"/>
    <property type="evidence" value="ECO:0007669"/>
    <property type="project" value="UniProtKB-EC"/>
</dbReference>
<comment type="similarity">
    <text evidence="3">Belongs to the type II topoisomerase GyrB family.</text>
</comment>
<dbReference type="NCBIfam" id="NF004189">
    <property type="entry name" value="PRK05644.1"/>
    <property type="match status" value="1"/>
</dbReference>
<evidence type="ECO:0000256" key="3">
    <source>
        <dbReference type="ARBA" id="ARBA00010708"/>
    </source>
</evidence>
<dbReference type="PROSITE" id="PS50880">
    <property type="entry name" value="TOPRIM"/>
    <property type="match status" value="1"/>
</dbReference>
<name>D5D8W0_KARMD</name>
<proteinExistence type="inferred from homology"/>
<dbReference type="PANTHER" id="PTHR45866">
    <property type="entry name" value="DNA GYRASE/TOPOISOMERASE SUBUNIT B"/>
    <property type="match status" value="1"/>
</dbReference>
<keyword evidence="10" id="KW-0238">DNA-binding</keyword>
<dbReference type="GO" id="GO:0046872">
    <property type="term" value="F:metal ion binding"/>
    <property type="evidence" value="ECO:0007669"/>
    <property type="project" value="UniProtKB-KW"/>
</dbReference>
<dbReference type="Pfam" id="PF01751">
    <property type="entry name" value="Toprim"/>
    <property type="match status" value="1"/>
</dbReference>
<dbReference type="GO" id="GO:0005524">
    <property type="term" value="F:ATP binding"/>
    <property type="evidence" value="ECO:0007669"/>
    <property type="project" value="UniProtKB-KW"/>
</dbReference>
<dbReference type="SUPFAM" id="SSF56719">
    <property type="entry name" value="Type II DNA topoisomerase"/>
    <property type="match status" value="1"/>
</dbReference>
<keyword evidence="7" id="KW-0067">ATP-binding</keyword>
<dbReference type="SUPFAM" id="SSF54211">
    <property type="entry name" value="Ribosomal protein S5 domain 2-like"/>
    <property type="match status" value="1"/>
</dbReference>
<comment type="catalytic activity">
    <reaction evidence="1">
        <text>ATP-dependent breakage, passage and rejoining of double-stranded DNA.</text>
        <dbReference type="EC" id="5.6.2.2"/>
    </reaction>
</comment>
<dbReference type="Gene3D" id="3.30.565.10">
    <property type="entry name" value="Histidine kinase-like ATPase, C-terminal domain"/>
    <property type="match status" value="1"/>
</dbReference>
<keyword evidence="9" id="KW-0799">Topoisomerase</keyword>
<dbReference type="GO" id="GO:0006265">
    <property type="term" value="P:DNA topological change"/>
    <property type="evidence" value="ECO:0007669"/>
    <property type="project" value="InterPro"/>
</dbReference>
<dbReference type="CDD" id="cd16928">
    <property type="entry name" value="HATPase_GyrB-like"/>
    <property type="match status" value="1"/>
</dbReference>
<dbReference type="Gene3D" id="3.30.230.10">
    <property type="match status" value="1"/>
</dbReference>
<dbReference type="EC" id="5.6.2.2" evidence="4"/>
<dbReference type="SMART" id="SM00387">
    <property type="entry name" value="HATPase_c"/>
    <property type="match status" value="1"/>
</dbReference>
<feature type="domain" description="Toprim" evidence="12">
    <location>
        <begin position="448"/>
        <end position="567"/>
    </location>
</feature>
<dbReference type="CDD" id="cd00822">
    <property type="entry name" value="TopoII_Trans_DNA_gyrase"/>
    <property type="match status" value="1"/>
</dbReference>
<dbReference type="InterPro" id="IPR006171">
    <property type="entry name" value="TOPRIM_dom"/>
</dbReference>
<dbReference type="Pfam" id="PF00986">
    <property type="entry name" value="DNA_gyraseB_C"/>
    <property type="match status" value="1"/>
</dbReference>
<dbReference type="InterPro" id="IPR014721">
    <property type="entry name" value="Ribsml_uS5_D2-typ_fold_subgr"/>
</dbReference>
<dbReference type="AlphaFoldDB" id="D5D8W0"/>
<dbReference type="HOGENOM" id="CLU_006146_1_2_10"/>
<dbReference type="InterPro" id="IPR036890">
    <property type="entry name" value="HATPase_C_sf"/>
</dbReference>
<dbReference type="PANTHER" id="PTHR45866:SF1">
    <property type="entry name" value="DNA GYRASE SUBUNIT B, MITOCHONDRIAL"/>
    <property type="match status" value="1"/>
</dbReference>
<dbReference type="InterPro" id="IPR013760">
    <property type="entry name" value="Topo_IIA-like_dom_sf"/>
</dbReference>
<evidence type="ECO:0000256" key="6">
    <source>
        <dbReference type="ARBA" id="ARBA00022741"/>
    </source>
</evidence>
<evidence type="ECO:0000256" key="7">
    <source>
        <dbReference type="ARBA" id="ARBA00022840"/>
    </source>
</evidence>
<dbReference type="PROSITE" id="PS00177">
    <property type="entry name" value="TOPOISOMERASE_II"/>
    <property type="match status" value="1"/>
</dbReference>
<gene>
    <name evidence="13" type="ordered locus">DMIN_02030</name>
</gene>
<dbReference type="InterPro" id="IPR013759">
    <property type="entry name" value="Topo_IIA_B_C"/>
</dbReference>
<dbReference type="FunFam" id="3.40.50.670:FF:000002">
    <property type="entry name" value="DNA gyrase subunit B"/>
    <property type="match status" value="1"/>
</dbReference>
<dbReference type="Gene3D" id="3.40.50.670">
    <property type="match status" value="1"/>
</dbReference>
<evidence type="ECO:0000256" key="10">
    <source>
        <dbReference type="ARBA" id="ARBA00023125"/>
    </source>
</evidence>
<dbReference type="InterPro" id="IPR020568">
    <property type="entry name" value="Ribosomal_Su5_D2-typ_SF"/>
</dbReference>
<evidence type="ECO:0000256" key="1">
    <source>
        <dbReference type="ARBA" id="ARBA00000185"/>
    </source>
</evidence>
<dbReference type="InterPro" id="IPR002288">
    <property type="entry name" value="DNA_gyrase_B_C"/>
</dbReference>
<accession>D5D8W0</accession>
<dbReference type="InterPro" id="IPR001241">
    <property type="entry name" value="Topo_IIA"/>
</dbReference>
<evidence type="ECO:0000256" key="9">
    <source>
        <dbReference type="ARBA" id="ARBA00023029"/>
    </source>
</evidence>
<dbReference type="KEGG" id="smh:DMIN_02030"/>
<evidence type="ECO:0000256" key="2">
    <source>
        <dbReference type="ARBA" id="ARBA00001946"/>
    </source>
</evidence>
<evidence type="ECO:0000313" key="13">
    <source>
        <dbReference type="EMBL" id="ADE35482.1"/>
    </source>
</evidence>
<dbReference type="FunFam" id="3.30.565.10:FF:000002">
    <property type="entry name" value="DNA gyrase subunit B"/>
    <property type="match status" value="1"/>
</dbReference>
<protein>
    <recommendedName>
        <fullName evidence="4">DNA topoisomerase (ATP-hydrolyzing)</fullName>
        <ecNumber evidence="4">5.6.2.2</ecNumber>
    </recommendedName>
</protein>
<dbReference type="GO" id="GO:0003677">
    <property type="term" value="F:DNA binding"/>
    <property type="evidence" value="ECO:0007669"/>
    <property type="project" value="UniProtKB-KW"/>
</dbReference>
<keyword evidence="8" id="KW-0460">Magnesium</keyword>
<dbReference type="SUPFAM" id="SSF55874">
    <property type="entry name" value="ATPase domain of HSP90 chaperone/DNA topoisomerase II/histidine kinase"/>
    <property type="match status" value="1"/>
</dbReference>
<dbReference type="InterPro" id="IPR003594">
    <property type="entry name" value="HATPase_dom"/>
</dbReference>
<dbReference type="Pfam" id="PF00204">
    <property type="entry name" value="DNA_gyraseB"/>
    <property type="match status" value="1"/>
</dbReference>
<evidence type="ECO:0000256" key="11">
    <source>
        <dbReference type="ARBA" id="ARBA00023235"/>
    </source>
</evidence>
<keyword evidence="6" id="KW-0547">Nucleotide-binding</keyword>
<dbReference type="PRINTS" id="PR00418">
    <property type="entry name" value="TPI2FAMILY"/>
</dbReference>
<dbReference type="SMART" id="SM00433">
    <property type="entry name" value="TOP2c"/>
    <property type="match status" value="1"/>
</dbReference>
<dbReference type="Proteomes" id="UP000008245">
    <property type="component" value="Chromosome"/>
</dbReference>
<reference evidence="13 14" key="1">
    <citation type="journal article" date="2010" name="PLoS ONE">
        <title>One bacterial cell, one complete genome.</title>
        <authorList>
            <person name="Woyke T."/>
            <person name="Tighe D."/>
            <person name="Mavromatis K."/>
            <person name="Clum A."/>
            <person name="Copeland A."/>
            <person name="Schackwitz W."/>
            <person name="Lapidus A."/>
            <person name="Wu D."/>
            <person name="McCutcheon J.P."/>
            <person name="McDonald B.R."/>
            <person name="Moran N.A."/>
            <person name="Bristow J."/>
            <person name="Cheng J.F."/>
        </authorList>
    </citation>
    <scope>NUCLEOTIDE SEQUENCE [LARGE SCALE GENOMIC DNA]</scope>
    <source>
        <strain evidence="13 14">DMIN</strain>
    </source>
</reference>
<evidence type="ECO:0000313" key="14">
    <source>
        <dbReference type="Proteomes" id="UP000008245"/>
    </source>
</evidence>
<dbReference type="PRINTS" id="PR01159">
    <property type="entry name" value="DNAGYRASEB"/>
</dbReference>
<dbReference type="InterPro" id="IPR013506">
    <property type="entry name" value="Topo_IIA_bsu_dom2"/>
</dbReference>
<evidence type="ECO:0000256" key="8">
    <source>
        <dbReference type="ARBA" id="ARBA00022842"/>
    </source>
</evidence>
<organism evidence="13 14">
    <name type="scientific">Karelsulcia muelleri (strain DMIN)</name>
    <name type="common">Sulcia muelleri</name>
    <dbReference type="NCBI Taxonomy" id="641892"/>
    <lineage>
        <taxon>Bacteria</taxon>
        <taxon>Pseudomonadati</taxon>
        <taxon>Bacteroidota</taxon>
        <taxon>Flavobacteriia</taxon>
        <taxon>Flavobacteriales</taxon>
        <taxon>Candidatus Karelsulcia</taxon>
    </lineage>
</organism>
<keyword evidence="11 13" id="KW-0413">Isomerase</keyword>
<keyword evidence="5" id="KW-0479">Metal-binding</keyword>
<evidence type="ECO:0000259" key="12">
    <source>
        <dbReference type="PROSITE" id="PS50880"/>
    </source>
</evidence>
<evidence type="ECO:0000256" key="5">
    <source>
        <dbReference type="ARBA" id="ARBA00022723"/>
    </source>
</evidence>